<dbReference type="Proteomes" id="UP001358417">
    <property type="component" value="Unassembled WGS sequence"/>
</dbReference>
<evidence type="ECO:0000313" key="7">
    <source>
        <dbReference type="EMBL" id="KAK5057778.1"/>
    </source>
</evidence>
<dbReference type="RefSeq" id="XP_064708896.1">
    <property type="nucleotide sequence ID" value="XM_064855307.1"/>
</dbReference>
<gene>
    <name evidence="7" type="ORF">LTR84_011779</name>
</gene>
<keyword evidence="1" id="KW-0805">Transcription regulation</keyword>
<dbReference type="InterPro" id="IPR001138">
    <property type="entry name" value="Zn2Cys6_DnaBD"/>
</dbReference>
<dbReference type="InterPro" id="IPR053181">
    <property type="entry name" value="EcdB-like_regulator"/>
</dbReference>
<dbReference type="SUPFAM" id="SSF57701">
    <property type="entry name" value="Zn2/Cys6 DNA-binding domain"/>
    <property type="match status" value="1"/>
</dbReference>
<dbReference type="AlphaFoldDB" id="A0AAV9NH49"/>
<dbReference type="SMART" id="SM00066">
    <property type="entry name" value="GAL4"/>
    <property type="match status" value="1"/>
</dbReference>
<organism evidence="7 8">
    <name type="scientific">Exophiala bonariae</name>
    <dbReference type="NCBI Taxonomy" id="1690606"/>
    <lineage>
        <taxon>Eukaryota</taxon>
        <taxon>Fungi</taxon>
        <taxon>Dikarya</taxon>
        <taxon>Ascomycota</taxon>
        <taxon>Pezizomycotina</taxon>
        <taxon>Eurotiomycetes</taxon>
        <taxon>Chaetothyriomycetidae</taxon>
        <taxon>Chaetothyriales</taxon>
        <taxon>Herpotrichiellaceae</taxon>
        <taxon>Exophiala</taxon>
    </lineage>
</organism>
<accession>A0AAV9NH49</accession>
<protein>
    <recommendedName>
        <fullName evidence="6">Zn(2)-C6 fungal-type domain-containing protein</fullName>
    </recommendedName>
</protein>
<keyword evidence="2" id="KW-0238">DNA-binding</keyword>
<evidence type="ECO:0000313" key="8">
    <source>
        <dbReference type="Proteomes" id="UP001358417"/>
    </source>
</evidence>
<name>A0AAV9NH49_9EURO</name>
<evidence type="ECO:0000256" key="1">
    <source>
        <dbReference type="ARBA" id="ARBA00023015"/>
    </source>
</evidence>
<evidence type="ECO:0000259" key="6">
    <source>
        <dbReference type="PROSITE" id="PS50048"/>
    </source>
</evidence>
<dbReference type="Gene3D" id="4.10.240.10">
    <property type="entry name" value="Zn(2)-C6 fungal-type DNA-binding domain"/>
    <property type="match status" value="1"/>
</dbReference>
<evidence type="ECO:0000256" key="3">
    <source>
        <dbReference type="ARBA" id="ARBA00023163"/>
    </source>
</evidence>
<keyword evidence="4" id="KW-0539">Nucleus</keyword>
<dbReference type="PROSITE" id="PS00463">
    <property type="entry name" value="ZN2_CY6_FUNGAL_1"/>
    <property type="match status" value="1"/>
</dbReference>
<dbReference type="CDD" id="cd00067">
    <property type="entry name" value="GAL4"/>
    <property type="match status" value="1"/>
</dbReference>
<dbReference type="InterPro" id="IPR036864">
    <property type="entry name" value="Zn2-C6_fun-type_DNA-bd_sf"/>
</dbReference>
<dbReference type="GO" id="GO:0003677">
    <property type="term" value="F:DNA binding"/>
    <property type="evidence" value="ECO:0007669"/>
    <property type="project" value="UniProtKB-KW"/>
</dbReference>
<keyword evidence="3" id="KW-0804">Transcription</keyword>
<feature type="domain" description="Zn(2)-C6 fungal-type" evidence="6">
    <location>
        <begin position="69"/>
        <end position="99"/>
    </location>
</feature>
<proteinExistence type="predicted"/>
<dbReference type="CDD" id="cd12148">
    <property type="entry name" value="fungal_TF_MHR"/>
    <property type="match status" value="1"/>
</dbReference>
<dbReference type="PROSITE" id="PS50048">
    <property type="entry name" value="ZN2_CY6_FUNGAL_2"/>
    <property type="match status" value="1"/>
</dbReference>
<keyword evidence="8" id="KW-1185">Reference proteome</keyword>
<evidence type="ECO:0000256" key="4">
    <source>
        <dbReference type="ARBA" id="ARBA00023242"/>
    </source>
</evidence>
<comment type="caution">
    <text evidence="7">The sequence shown here is derived from an EMBL/GenBank/DDBJ whole genome shotgun (WGS) entry which is preliminary data.</text>
</comment>
<reference evidence="7 8" key="1">
    <citation type="submission" date="2023-08" db="EMBL/GenBank/DDBJ databases">
        <title>Black Yeasts Isolated from many extreme environments.</title>
        <authorList>
            <person name="Coleine C."/>
            <person name="Stajich J.E."/>
            <person name="Selbmann L."/>
        </authorList>
    </citation>
    <scope>NUCLEOTIDE SEQUENCE [LARGE SCALE GENOMIC DNA]</scope>
    <source>
        <strain evidence="7 8">CCFEE 5792</strain>
    </source>
</reference>
<feature type="region of interest" description="Disordered" evidence="5">
    <location>
        <begin position="126"/>
        <end position="165"/>
    </location>
</feature>
<dbReference type="Pfam" id="PF00172">
    <property type="entry name" value="Zn_clus"/>
    <property type="match status" value="1"/>
</dbReference>
<dbReference type="GeneID" id="89979929"/>
<sequence>MESSLRNILHANEIDFEPQIRSHSHLPVSGNANTAKFDTLEADNALPESKKRAATRIKSSYPRKRAIQACQKCRVRRTKCNNERPSCSSCLAIGAECTYTEGDHSSFDSASLAILDKLNTIEELLRRGGDPDQGTSAPASNLGDENRGALSRLKTLNSPSLERTKDPTPCHMNIEGILAWSVFDDLNPNLDLKSLLNTPEDGSQAGLFMATEFDEHFAEETLVARFMDNVFIYNPVLEEAKIHKYMRDARFNGIGWDAQSCLLLLIYAHGSAVSAFDGGHQPNASSFRSSLQFKQSQSFFNAAQKRMGLLLCRTGVLEAQCFFLAGVYLMATLRPMEAWKMFVQALACCQAFYTGKGSPGAEQEGEQRLRESIYWTCFKSELELRLELNVSETSIWDLTYPAFFPSPPEGLRSQREIVWYFYLAEIALRRLGNRILNYNYDTKPSSSLSAVVETVLGFEQQAADWIRSLPQSLELESPSVGEESELHHSLKFILKGHLLDCYEMMYWPFVVAAVNPDTADRTATLPAATMDALVHKALAICVERIDKNEQGFFYRHHGTWLMLRSCTRSAFILLGAARTEKLTLLMPEGWRQAVGKVIEMLRFWRRESKDVEDRLQLIEALLDGLTFHR</sequence>
<evidence type="ECO:0000256" key="5">
    <source>
        <dbReference type="SAM" id="MobiDB-lite"/>
    </source>
</evidence>
<dbReference type="GO" id="GO:0008270">
    <property type="term" value="F:zinc ion binding"/>
    <property type="evidence" value="ECO:0007669"/>
    <property type="project" value="InterPro"/>
</dbReference>
<dbReference type="GO" id="GO:0000981">
    <property type="term" value="F:DNA-binding transcription factor activity, RNA polymerase II-specific"/>
    <property type="evidence" value="ECO:0007669"/>
    <property type="project" value="InterPro"/>
</dbReference>
<dbReference type="PANTHER" id="PTHR47785">
    <property type="entry name" value="ZN(II)2CYS6 TRANSCRIPTION FACTOR (EUROFUNG)-RELATED-RELATED"/>
    <property type="match status" value="1"/>
</dbReference>
<dbReference type="EMBL" id="JAVRRD010000006">
    <property type="protein sequence ID" value="KAK5057778.1"/>
    <property type="molecule type" value="Genomic_DNA"/>
</dbReference>
<evidence type="ECO:0000256" key="2">
    <source>
        <dbReference type="ARBA" id="ARBA00023125"/>
    </source>
</evidence>
<dbReference type="PANTHER" id="PTHR47785:SF7">
    <property type="entry name" value="ZN(II)2CYS6 TRANSCRIPTION FACTOR (EUROFUNG)"/>
    <property type="match status" value="1"/>
</dbReference>